<reference evidence="1" key="1">
    <citation type="submission" date="2020-05" db="EMBL/GenBank/DDBJ databases">
        <authorList>
            <person name="Chiriac C."/>
            <person name="Salcher M."/>
            <person name="Ghai R."/>
            <person name="Kavagutti S V."/>
        </authorList>
    </citation>
    <scope>NUCLEOTIDE SEQUENCE</scope>
</reference>
<protein>
    <submittedName>
        <fullName evidence="1">Unannotated protein</fullName>
    </submittedName>
</protein>
<proteinExistence type="predicted"/>
<name>A0A6J6L8W5_9ZZZZ</name>
<dbReference type="AlphaFoldDB" id="A0A6J6L8W5"/>
<evidence type="ECO:0000313" key="1">
    <source>
        <dbReference type="EMBL" id="CAB4657203.1"/>
    </source>
</evidence>
<accession>A0A6J6L8W5</accession>
<gene>
    <name evidence="1" type="ORF">UFOPK2254_00507</name>
</gene>
<organism evidence="1">
    <name type="scientific">freshwater metagenome</name>
    <dbReference type="NCBI Taxonomy" id="449393"/>
    <lineage>
        <taxon>unclassified sequences</taxon>
        <taxon>metagenomes</taxon>
        <taxon>ecological metagenomes</taxon>
    </lineage>
</organism>
<sequence>MKVRYSKVAAFLAMIALLLGYSSLVNLALADDANSYRASKLASPKGISLNATPISVVVTFNAVLHQVSASSYAVRLYATSGERPLRTITPFTSGGSVADLIPGKTYKITVQAIGNAVNKSNSKESNQVAGTYYSSEESGKISFVTGLPTVSISAFNQPVTSNPTPRFYFGSPNQGGLWCYVDSDVATTCTSVFQTRSLADGIHAFHVYQIVSGVQGPTASFTFTIDHLAPVITNLLIGPGPSYSASWTETSSPGTAITFTCKLDSNSAVSCSSPFAIGALDAGSHTFTVTGEDVAGNSGQASTTVVVSAPSCATGGTCSVGNTGPGNGTVFYHSAAGFNCGPTFSATAGLGGGLCHDLEVAPSTWAGLSDPTLIWSQSLSNVPGIIDDSLNINTHVGLGFMNSIAIVLQPNGITTAAGAARNYDGGSKNDWYLPNIAELNQLCKYVNGQPWVTDASPCNVWAGQSQLLGFLDGAVPNPVTGYYWASSVHWIVDPNSGPPDVMIQNDQGAMVMYFDGGSKTAGYKAQLGYVRAIRAF</sequence>
<dbReference type="EMBL" id="CAEZWO010000036">
    <property type="protein sequence ID" value="CAB4657203.1"/>
    <property type="molecule type" value="Genomic_DNA"/>
</dbReference>